<sequence length="417" mass="43832">MVQASDEVVPADDDGLFGGLYDVRKPRNSHDFDLMRETGVPSVGYGETWAKVILMGEHSVVYGYPAVALPVRQLRMRAWARPVPCVSTRTGDGVQARAAHSDLRDHECTIPASQARLALGGRLRALDYCGPLRLAGPRFGGVERAVRVARDFAGRPDLDFDITTDCSFPAGRGMGSSAASAGAVIRAILSACGVKASRRQLLELTQKAEVITHGRPSGLDTVATSSHQAVTFESGSFNEFPVSMDAYLVIADSGIVGSTREAVGLVGKQNEHDGSRVKRIMDELGTLARCSQRDLVIGDITRLGTRMNRAHALLAQLKVSHPVVDRLAGVACGAGAEGAKMTGGGLGGCLVALTKNKSVASHVRDSLLREGAAGAWIHSLNDDAGAQVCGSALPAGHSSRLPLGDGADSPRNPVPMQ</sequence>
<evidence type="ECO:0000256" key="1">
    <source>
        <dbReference type="ARBA" id="ARBA00022490"/>
    </source>
</evidence>
<dbReference type="Pfam" id="PF08544">
    <property type="entry name" value="GHMP_kinases_C"/>
    <property type="match status" value="1"/>
</dbReference>
<dbReference type="PRINTS" id="PR00959">
    <property type="entry name" value="MEVGALKINASE"/>
</dbReference>
<evidence type="ECO:0000256" key="3">
    <source>
        <dbReference type="ARBA" id="ARBA00022679"/>
    </source>
</evidence>
<dbReference type="InterPro" id="IPR006204">
    <property type="entry name" value="GHMP_kinase_N_dom"/>
</dbReference>
<dbReference type="Gene3D" id="3.30.70.890">
    <property type="entry name" value="GHMP kinase, C-terminal domain"/>
    <property type="match status" value="1"/>
</dbReference>
<evidence type="ECO:0000256" key="7">
    <source>
        <dbReference type="ARBA" id="ARBA00022842"/>
    </source>
</evidence>
<dbReference type="RefSeq" id="WP_052377470.1">
    <property type="nucleotide sequence ID" value="NZ_ATLK01000001.1"/>
</dbReference>
<keyword evidence="14" id="KW-1185">Reference proteome</keyword>
<dbReference type="InterPro" id="IPR013750">
    <property type="entry name" value="GHMP_kinase_C_dom"/>
</dbReference>
<dbReference type="GO" id="GO:0004496">
    <property type="term" value="F:mevalonate kinase activity"/>
    <property type="evidence" value="ECO:0007669"/>
    <property type="project" value="UniProtKB-EC"/>
</dbReference>
<dbReference type="Pfam" id="PF00288">
    <property type="entry name" value="GHMP_kinases_N"/>
    <property type="match status" value="1"/>
</dbReference>
<dbReference type="PANTHER" id="PTHR43290:SF2">
    <property type="entry name" value="MEVALONATE KINASE"/>
    <property type="match status" value="1"/>
</dbReference>
<comment type="pathway">
    <text evidence="9">Isoprenoid biosynthesis; isopentenyl diphosphate biosynthesis via mevalonate pathway; isopentenyl diphosphate from (R)-mevalonate: step 1/3.</text>
</comment>
<organism evidence="13 14">
    <name type="scientific">Bifidobacterium bombi DSM 19703</name>
    <dbReference type="NCBI Taxonomy" id="1341695"/>
    <lineage>
        <taxon>Bacteria</taxon>
        <taxon>Bacillati</taxon>
        <taxon>Actinomycetota</taxon>
        <taxon>Actinomycetes</taxon>
        <taxon>Bifidobacteriales</taxon>
        <taxon>Bifidobacteriaceae</taxon>
        <taxon>Bifidobacterium</taxon>
    </lineage>
</organism>
<dbReference type="NCBIfam" id="TIGR00549">
    <property type="entry name" value="mevalon_kin"/>
    <property type="match status" value="1"/>
</dbReference>
<evidence type="ECO:0000259" key="12">
    <source>
        <dbReference type="Pfam" id="PF08544"/>
    </source>
</evidence>
<dbReference type="GO" id="GO:0005829">
    <property type="term" value="C:cytosol"/>
    <property type="evidence" value="ECO:0007669"/>
    <property type="project" value="TreeGrafter"/>
</dbReference>
<dbReference type="Gene3D" id="3.30.230.10">
    <property type="match status" value="1"/>
</dbReference>
<evidence type="ECO:0000256" key="6">
    <source>
        <dbReference type="ARBA" id="ARBA00022840"/>
    </source>
</evidence>
<feature type="region of interest" description="Disordered" evidence="10">
    <location>
        <begin position="397"/>
        <end position="417"/>
    </location>
</feature>
<keyword evidence="8" id="KW-0443">Lipid metabolism</keyword>
<accession>A0A080N384</accession>
<dbReference type="InterPro" id="IPR020568">
    <property type="entry name" value="Ribosomal_Su5_D2-typ_SF"/>
</dbReference>
<evidence type="ECO:0000256" key="5">
    <source>
        <dbReference type="ARBA" id="ARBA00022777"/>
    </source>
</evidence>
<gene>
    <name evidence="13" type="ORF">BBOMB_0971</name>
</gene>
<dbReference type="eggNOG" id="COG1577">
    <property type="taxonomic scope" value="Bacteria"/>
</dbReference>
<protein>
    <submittedName>
        <fullName evidence="13">Mevalonate kinase</fullName>
        <ecNumber evidence="13">2.7.1.36</ecNumber>
    </submittedName>
</protein>
<dbReference type="GO" id="GO:0005524">
    <property type="term" value="F:ATP binding"/>
    <property type="evidence" value="ECO:0007669"/>
    <property type="project" value="UniProtKB-KW"/>
</dbReference>
<dbReference type="SUPFAM" id="SSF54211">
    <property type="entry name" value="Ribosomal protein S5 domain 2-like"/>
    <property type="match status" value="1"/>
</dbReference>
<dbReference type="UniPathway" id="UPA00057">
    <property type="reaction ID" value="UER00098"/>
</dbReference>
<dbReference type="EC" id="2.7.1.36" evidence="13"/>
<name>A0A080N384_9BIFI</name>
<comment type="caution">
    <text evidence="13">The sequence shown here is derived from an EMBL/GenBank/DDBJ whole genome shotgun (WGS) entry which is preliminary data.</text>
</comment>
<dbReference type="AlphaFoldDB" id="A0A080N384"/>
<keyword evidence="7" id="KW-0460">Magnesium</keyword>
<keyword evidence="6" id="KW-0067">ATP-binding</keyword>
<keyword evidence="5 13" id="KW-0418">Kinase</keyword>
<dbReference type="Proteomes" id="UP000028730">
    <property type="component" value="Unassembled WGS sequence"/>
</dbReference>
<dbReference type="GO" id="GO:0019287">
    <property type="term" value="P:isopentenyl diphosphate biosynthetic process, mevalonate pathway"/>
    <property type="evidence" value="ECO:0007669"/>
    <property type="project" value="UniProtKB-UniPathway"/>
</dbReference>
<evidence type="ECO:0000256" key="8">
    <source>
        <dbReference type="ARBA" id="ARBA00023098"/>
    </source>
</evidence>
<feature type="domain" description="GHMP kinase N-terminal" evidence="11">
    <location>
        <begin position="144"/>
        <end position="225"/>
    </location>
</feature>
<dbReference type="EMBL" id="ATLK01000001">
    <property type="protein sequence ID" value="KFF31588.1"/>
    <property type="molecule type" value="Genomic_DNA"/>
</dbReference>
<keyword evidence="2" id="KW-0444">Lipid biosynthesis</keyword>
<evidence type="ECO:0000313" key="13">
    <source>
        <dbReference type="EMBL" id="KFF31588.1"/>
    </source>
</evidence>
<dbReference type="InterPro" id="IPR036554">
    <property type="entry name" value="GHMP_kinase_C_sf"/>
</dbReference>
<evidence type="ECO:0000259" key="11">
    <source>
        <dbReference type="Pfam" id="PF00288"/>
    </source>
</evidence>
<dbReference type="InterPro" id="IPR006205">
    <property type="entry name" value="Mev_gal_kin"/>
</dbReference>
<evidence type="ECO:0000313" key="14">
    <source>
        <dbReference type="Proteomes" id="UP000028730"/>
    </source>
</evidence>
<dbReference type="STRING" id="1341695.BBOMB_0971"/>
<dbReference type="PANTHER" id="PTHR43290">
    <property type="entry name" value="MEVALONATE KINASE"/>
    <property type="match status" value="1"/>
</dbReference>
<keyword evidence="4" id="KW-0547">Nucleotide-binding</keyword>
<evidence type="ECO:0000256" key="9">
    <source>
        <dbReference type="ARBA" id="ARBA00029438"/>
    </source>
</evidence>
<evidence type="ECO:0000256" key="2">
    <source>
        <dbReference type="ARBA" id="ARBA00022516"/>
    </source>
</evidence>
<reference evidence="13 14" key="1">
    <citation type="journal article" date="2014" name="Appl. Environ. Microbiol.">
        <title>Genomic encyclopedia of type strains of the genus Bifidobacterium.</title>
        <authorList>
            <person name="Milani C."/>
            <person name="Lugli G.A."/>
            <person name="Duranti S."/>
            <person name="Turroni F."/>
            <person name="Bottacini F."/>
            <person name="Mangifesta M."/>
            <person name="Sanchez B."/>
            <person name="Viappiani A."/>
            <person name="Mancabelli L."/>
            <person name="Taminiau B."/>
            <person name="Delcenserie V."/>
            <person name="Barrangou R."/>
            <person name="Margolles A."/>
            <person name="van Sinderen D."/>
            <person name="Ventura M."/>
        </authorList>
    </citation>
    <scope>NUCLEOTIDE SEQUENCE [LARGE SCALE GENOMIC DNA]</scope>
    <source>
        <strain evidence="13 14">DSM 19703</strain>
    </source>
</reference>
<evidence type="ECO:0000256" key="4">
    <source>
        <dbReference type="ARBA" id="ARBA00022741"/>
    </source>
</evidence>
<keyword evidence="1" id="KW-0963">Cytoplasm</keyword>
<evidence type="ECO:0000256" key="10">
    <source>
        <dbReference type="SAM" id="MobiDB-lite"/>
    </source>
</evidence>
<feature type="domain" description="GHMP kinase C-terminal" evidence="12">
    <location>
        <begin position="295"/>
        <end position="370"/>
    </location>
</feature>
<dbReference type="SUPFAM" id="SSF55060">
    <property type="entry name" value="GHMP Kinase, C-terminal domain"/>
    <property type="match status" value="1"/>
</dbReference>
<keyword evidence="3 13" id="KW-0808">Transferase</keyword>
<proteinExistence type="predicted"/>
<dbReference type="InterPro" id="IPR014721">
    <property type="entry name" value="Ribsml_uS5_D2-typ_fold_subgr"/>
</dbReference>